<dbReference type="SUPFAM" id="SSF53098">
    <property type="entry name" value="Ribonuclease H-like"/>
    <property type="match status" value="1"/>
</dbReference>
<dbReference type="InterPro" id="IPR012337">
    <property type="entry name" value="RNaseH-like_sf"/>
</dbReference>
<keyword evidence="1" id="KW-0479">Metal-binding</keyword>
<dbReference type="SMART" id="SM00692">
    <property type="entry name" value="DM3"/>
    <property type="match status" value="1"/>
</dbReference>
<reference evidence="8 9" key="1">
    <citation type="submission" date="2019-12" db="EMBL/GenBank/DDBJ databases">
        <title>Chromosome-level assembly of the Caenorhabditis remanei genome.</title>
        <authorList>
            <person name="Teterina A.A."/>
            <person name="Willis J.H."/>
            <person name="Phillips P.C."/>
        </authorList>
    </citation>
    <scope>NUCLEOTIDE SEQUENCE [LARGE SCALE GENOMIC DNA]</scope>
    <source>
        <strain evidence="8 9">PX506</strain>
        <tissue evidence="8">Whole organism</tissue>
    </source>
</reference>
<dbReference type="InterPro" id="IPR040129">
    <property type="entry name" value="Lin-15B-like"/>
</dbReference>
<keyword evidence="2 5" id="KW-0863">Zinc-finger</keyword>
<dbReference type="PANTHER" id="PTHR22716">
    <property type="entry name" value="ETS CLASS TRANSCRIPTION FACTOR-RELATED-RELATED"/>
    <property type="match status" value="1"/>
</dbReference>
<evidence type="ECO:0000256" key="3">
    <source>
        <dbReference type="ARBA" id="ARBA00022833"/>
    </source>
</evidence>
<dbReference type="PROSITE" id="PS50950">
    <property type="entry name" value="ZF_THAP"/>
    <property type="match status" value="1"/>
</dbReference>
<proteinExistence type="predicted"/>
<dbReference type="Pfam" id="PF25375">
    <property type="entry name" value="Lin-15B"/>
    <property type="match status" value="1"/>
</dbReference>
<feature type="region of interest" description="Disordered" evidence="6">
    <location>
        <begin position="1"/>
        <end position="29"/>
    </location>
</feature>
<dbReference type="RefSeq" id="XP_003103662.2">
    <property type="nucleotide sequence ID" value="XM_003103614.2"/>
</dbReference>
<dbReference type="KEGG" id="crq:GCK72_025499"/>
<evidence type="ECO:0000313" key="8">
    <source>
        <dbReference type="EMBL" id="KAF1749032.1"/>
    </source>
</evidence>
<feature type="domain" description="THAP-type" evidence="7">
    <location>
        <begin position="1137"/>
        <end position="1211"/>
    </location>
</feature>
<evidence type="ECO:0000313" key="9">
    <source>
        <dbReference type="Proteomes" id="UP000483820"/>
    </source>
</evidence>
<keyword evidence="3" id="KW-0862">Zinc</keyword>
<dbReference type="CTD" id="9819368"/>
<dbReference type="InterPro" id="IPR057432">
    <property type="entry name" value="Lin-15A/B-like_dom"/>
</dbReference>
<evidence type="ECO:0000256" key="5">
    <source>
        <dbReference type="PROSITE-ProRule" id="PRU00309"/>
    </source>
</evidence>
<keyword evidence="4 5" id="KW-0238">DNA-binding</keyword>
<protein>
    <recommendedName>
        <fullName evidence="7">THAP-type domain-containing protein</fullName>
    </recommendedName>
</protein>
<dbReference type="GO" id="GO:0008270">
    <property type="term" value="F:zinc ion binding"/>
    <property type="evidence" value="ECO:0007669"/>
    <property type="project" value="UniProtKB-KW"/>
</dbReference>
<dbReference type="InterPro" id="IPR006612">
    <property type="entry name" value="THAP_Znf"/>
</dbReference>
<feature type="compositionally biased region" description="Acidic residues" evidence="6">
    <location>
        <begin position="1352"/>
        <end position="1380"/>
    </location>
</feature>
<gene>
    <name evidence="8" type="ORF">GCK72_025499</name>
</gene>
<dbReference type="GO" id="GO:0003677">
    <property type="term" value="F:DNA binding"/>
    <property type="evidence" value="ECO:0007669"/>
    <property type="project" value="UniProtKB-UniRule"/>
</dbReference>
<dbReference type="Proteomes" id="UP000483820">
    <property type="component" value="Chromosome X"/>
</dbReference>
<evidence type="ECO:0000256" key="2">
    <source>
        <dbReference type="ARBA" id="ARBA00022771"/>
    </source>
</evidence>
<feature type="compositionally biased region" description="Basic and acidic residues" evidence="6">
    <location>
        <begin position="1318"/>
        <end position="1327"/>
    </location>
</feature>
<organism evidence="8 9">
    <name type="scientific">Caenorhabditis remanei</name>
    <name type="common">Caenorhabditis vulgaris</name>
    <dbReference type="NCBI Taxonomy" id="31234"/>
    <lineage>
        <taxon>Eukaryota</taxon>
        <taxon>Metazoa</taxon>
        <taxon>Ecdysozoa</taxon>
        <taxon>Nematoda</taxon>
        <taxon>Chromadorea</taxon>
        <taxon>Rhabditida</taxon>
        <taxon>Rhabditina</taxon>
        <taxon>Rhabditomorpha</taxon>
        <taxon>Rhabditoidea</taxon>
        <taxon>Rhabditidae</taxon>
        <taxon>Peloderinae</taxon>
        <taxon>Caenorhabditis</taxon>
    </lineage>
</organism>
<feature type="compositionally biased region" description="Basic and acidic residues" evidence="6">
    <location>
        <begin position="719"/>
        <end position="735"/>
    </location>
</feature>
<name>A0A6A5G2V7_CAERE</name>
<dbReference type="PANTHER" id="PTHR22716:SF1">
    <property type="entry name" value="ETS CLASS TRANSCRIPTION FACTOR-RELATED"/>
    <property type="match status" value="1"/>
</dbReference>
<dbReference type="GeneID" id="9819368"/>
<evidence type="ECO:0000259" key="7">
    <source>
        <dbReference type="PROSITE" id="PS50950"/>
    </source>
</evidence>
<accession>A0A6A5G2V7</accession>
<feature type="region of interest" description="Disordered" evidence="6">
    <location>
        <begin position="1230"/>
        <end position="1431"/>
    </location>
</feature>
<feature type="region of interest" description="Disordered" evidence="6">
    <location>
        <begin position="719"/>
        <end position="744"/>
    </location>
</feature>
<comment type="caution">
    <text evidence="8">The sequence shown here is derived from an EMBL/GenBank/DDBJ whole genome shotgun (WGS) entry which is preliminary data.</text>
</comment>
<evidence type="ECO:0000256" key="6">
    <source>
        <dbReference type="SAM" id="MobiDB-lite"/>
    </source>
</evidence>
<dbReference type="EMBL" id="WUAV01000006">
    <property type="protein sequence ID" value="KAF1749032.1"/>
    <property type="molecule type" value="Genomic_DNA"/>
</dbReference>
<dbReference type="SMART" id="SM00980">
    <property type="entry name" value="THAP"/>
    <property type="match status" value="1"/>
</dbReference>
<evidence type="ECO:0000256" key="4">
    <source>
        <dbReference type="ARBA" id="ARBA00023125"/>
    </source>
</evidence>
<evidence type="ECO:0000256" key="1">
    <source>
        <dbReference type="ARBA" id="ARBA00022723"/>
    </source>
</evidence>
<feature type="compositionally biased region" description="Basic residues" evidence="6">
    <location>
        <begin position="1333"/>
        <end position="1348"/>
    </location>
</feature>
<feature type="compositionally biased region" description="Basic and acidic residues" evidence="6">
    <location>
        <begin position="1230"/>
        <end position="1280"/>
    </location>
</feature>
<dbReference type="GO" id="GO:0040027">
    <property type="term" value="P:negative regulation of vulval development"/>
    <property type="evidence" value="ECO:0007669"/>
    <property type="project" value="InterPro"/>
</dbReference>
<sequence>MQTLQQARLTSKPPPLPGPSTSSGFSALAKAYDPSNKPPLVKAGGILRHRTINPMQEEPKPAEPDVKTIELLSRFFISSGVPLETVQERTFLDLVRHINPKIVLPEKTAMAKCVEKLGATTKPFVNFQKTVGPLCVTIDTDGTDDEKYLVFSIHYFEDLYERKQIVYLRKLLLSELDADSLLISVRRAVNNYTYVNVKFSNIVCPDDDVYNLVVNSDVVKRYHVCFYHYMKQFVFDLIEIEEFSRGLTELREFVRHIKKSADLYGKFRRMQLSKNAELDVPMIDDGPWENTSLFLTRCLVLHDTFTDFCERFNVTSYINNKTFNNLVYFQRLLSECVKHCRELSTPNSSISQVIPAIISLQRYIKNNDMGYRYTRIIRESLHTCFRQYLDGNMTLLYEMATLMDARYAYRDVLTPLRWKQLELKVAEDFVRTDAAMEKCFYQDLSLMNPEDRRTAIMAEFAHYRQVSFVERPEEAESPFLWWGRRHTDMEFLAVMAREYLAAPAVSVDATYYFANGGKFQHLCNTYSYGELESCLSLAGAHQKFVGRGASTDNITPDMIESLNSTANRLQKRTYFGLYTHGCDDVSTDREVAEIIGQPYPPIPTMAIRGHGLAQEEKPPTMAIPPIRTVLPNTQPVRQTKPSAITARPIQYKGAALGAVPKAIPIRQVPLQKLHPSQEKPMEEEKPAVFDHNAISKTKYWPQPKPLPQEEKPKDLLEKEVKQESQEPLLEKVKDEPLEEEPSTSLVGKVSNAVRKMSPLPTPANIIQHQQNQVQLNSPTLSQQGPPSTIIQANGIQTKRIIKNIHAPMPQNITPHNFVQKFAQKQNFVQKFTNRGVPQVPPANVQPPAGIRSPMTFQRSGQPSSSALPLHEPKIEEQLILAEQPDDFKMEPLDDFDDFNVVDDFSTYTSPRVIVHCEKLNDQSISNAYARHRMNMELQKRRSCNRRCAVCGHLEQHELLKNVTIDNEKLLIMLGCIYRGEFTIMQAQIFMSRESKTYICRVHFGETLDEIHTMLRLTCAEDIHTCSVDMIQNIMITITALRPHVTAQQLRKLLYDFAERYKHLKDTRNDLMGPDDYSRSKAHEPNDVDEQEIIPKVYRQPRKQVLEADQHDGTVKVIEQEDFKLPTAKPSDHEDCDNPGVCCFCSKQGDRKCMLKVPRSEDRLARWIEKLGPEFEKRLKSGSDNLICRQHFPEAAFSSRGRLLKGMIPDAEPEKVEVTYRIQGNKFLKLDEQKSGTDKKSSIDLEKGHSDRQDEARMRKMIAETNEFERHLNIQDHEVSPERSLSPIEMSPQPTTSAAVETRAPRTRKSVNRSVTPDDGGKLAKNDTDYNPAPKRRGRPPKSLKRKAKTPPPEEDEDYEDDEEEMDEEEFTTADDDDFVPEQEIRRSRRKSRKVASGSDSDDGPVRYIESRTGLKTVKMARKAPTRNSNKQ</sequence>